<evidence type="ECO:0000256" key="2">
    <source>
        <dbReference type="ARBA" id="ARBA00023172"/>
    </source>
</evidence>
<evidence type="ECO:0008006" key="6">
    <source>
        <dbReference type="Google" id="ProtNLM"/>
    </source>
</evidence>
<evidence type="ECO:0000256" key="3">
    <source>
        <dbReference type="SAM" id="MobiDB-lite"/>
    </source>
</evidence>
<dbReference type="RefSeq" id="WP_088756266.1">
    <property type="nucleotide sequence ID" value="NZ_NJGV01000018.1"/>
</dbReference>
<sequence>MTSIKTTVAQTASSSSTSASTKASRTVPIPESLHHVPGYPEKLKIYRIAASRFWQIRLYDEHAKKTIKRSSQSEHKTEAFKAAKALYEQVVFQRLIGASTSAKSRFDVCAKAMMELQQSRVVRKEISLNAHQNDQYFLDATILPRFRTLDVADVTFDELEQFVAKLGETLSGSSILRYLGLVRKVLEYARNRHLLQALPQFPKVQKQDQPRGWFRPSEYSALLARAKQLVGQVVELQPATDAATGKKQEVRRVTITSDLPNMIAFMVNGFIRPTDLKNMRHKHIEIIRGDHTFLRLTLPESKKHDKPIVTLEKAVAIYEEIQTENAKRELAASDDYVFMPTYTNRATALRKLQQQFNYVLQDLNFKKGALDEDRTIYSLRHTCIMFRLLDGDNIDLLTLARNARTSVEMIERFYASQLTGEMNIDSLQSVRTQKGLQLSKSLDAGIPLKVQSGIVSLDLPAPSPAQLDLN</sequence>
<dbReference type="AlphaFoldDB" id="A0A225SQZ0"/>
<dbReference type="GO" id="GO:0006310">
    <property type="term" value="P:DNA recombination"/>
    <property type="evidence" value="ECO:0007669"/>
    <property type="project" value="UniProtKB-KW"/>
</dbReference>
<comment type="caution">
    <text evidence="4">The sequence shown here is derived from an EMBL/GenBank/DDBJ whole genome shotgun (WGS) entry which is preliminary data.</text>
</comment>
<feature type="region of interest" description="Disordered" evidence="3">
    <location>
        <begin position="1"/>
        <end position="26"/>
    </location>
</feature>
<dbReference type="InterPro" id="IPR013762">
    <property type="entry name" value="Integrase-like_cat_sf"/>
</dbReference>
<dbReference type="Gene3D" id="1.10.150.130">
    <property type="match status" value="1"/>
</dbReference>
<gene>
    <name evidence="4" type="ORF">CEJ45_17260</name>
</gene>
<dbReference type="GO" id="GO:0003677">
    <property type="term" value="F:DNA binding"/>
    <property type="evidence" value="ECO:0007669"/>
    <property type="project" value="UniProtKB-KW"/>
</dbReference>
<organism evidence="4 5">
    <name type="scientific">Herbaspirillum aquaticum</name>
    <dbReference type="NCBI Taxonomy" id="568783"/>
    <lineage>
        <taxon>Bacteria</taxon>
        <taxon>Pseudomonadati</taxon>
        <taxon>Pseudomonadota</taxon>
        <taxon>Betaproteobacteria</taxon>
        <taxon>Burkholderiales</taxon>
        <taxon>Oxalobacteraceae</taxon>
        <taxon>Herbaspirillum</taxon>
    </lineage>
</organism>
<dbReference type="Proteomes" id="UP000214747">
    <property type="component" value="Unassembled WGS sequence"/>
</dbReference>
<dbReference type="InterPro" id="IPR010998">
    <property type="entry name" value="Integrase_recombinase_N"/>
</dbReference>
<evidence type="ECO:0000256" key="1">
    <source>
        <dbReference type="ARBA" id="ARBA00023125"/>
    </source>
</evidence>
<dbReference type="GO" id="GO:0015074">
    <property type="term" value="P:DNA integration"/>
    <property type="evidence" value="ECO:0007669"/>
    <property type="project" value="InterPro"/>
</dbReference>
<reference evidence="4 5" key="1">
    <citation type="journal article" date="2010" name="Int. J. Syst. Evol. Microbiol.">
        <title>Reclassification of Herbaspirillum putei as a later heterotypic synonym of Herbaspirillum huttiense, with the description of H. huttiense subsp. huttiense subsp. nov. and H. huttiense subsp. putei subsp. nov., comb. nov., and description of Herbaspirillum aquaticum sp. nov.</title>
        <authorList>
            <person name="Dobritsa A.P."/>
            <person name="Reddy M.C."/>
            <person name="Samadpour M."/>
        </authorList>
    </citation>
    <scope>NUCLEOTIDE SEQUENCE [LARGE SCALE GENOMIC DNA]</scope>
    <source>
        <strain evidence="4 5">IEH 4430</strain>
    </source>
</reference>
<dbReference type="InterPro" id="IPR011010">
    <property type="entry name" value="DNA_brk_join_enz"/>
</dbReference>
<dbReference type="EMBL" id="NJGV01000018">
    <property type="protein sequence ID" value="OWY33464.1"/>
    <property type="molecule type" value="Genomic_DNA"/>
</dbReference>
<accession>A0A225SQZ0</accession>
<protein>
    <recommendedName>
        <fullName evidence="6">Integrase</fullName>
    </recommendedName>
</protein>
<dbReference type="Gene3D" id="1.10.443.10">
    <property type="entry name" value="Intergrase catalytic core"/>
    <property type="match status" value="1"/>
</dbReference>
<evidence type="ECO:0000313" key="4">
    <source>
        <dbReference type="EMBL" id="OWY33464.1"/>
    </source>
</evidence>
<dbReference type="SUPFAM" id="SSF56349">
    <property type="entry name" value="DNA breaking-rejoining enzymes"/>
    <property type="match status" value="1"/>
</dbReference>
<keyword evidence="1" id="KW-0238">DNA-binding</keyword>
<proteinExistence type="predicted"/>
<evidence type="ECO:0000313" key="5">
    <source>
        <dbReference type="Proteomes" id="UP000214747"/>
    </source>
</evidence>
<keyword evidence="2" id="KW-0233">DNA recombination</keyword>
<name>A0A225SQZ0_9BURK</name>
<keyword evidence="5" id="KW-1185">Reference proteome</keyword>